<comment type="similarity">
    <text evidence="4">Belongs to the PEP-utilizing enzyme family.</text>
</comment>
<evidence type="ECO:0000256" key="1">
    <source>
        <dbReference type="ARBA" id="ARBA00000683"/>
    </source>
</evidence>
<evidence type="ECO:0000256" key="8">
    <source>
        <dbReference type="ARBA" id="ARBA00022597"/>
    </source>
</evidence>
<dbReference type="Pfam" id="PF05524">
    <property type="entry name" value="PEP-utilisers_N"/>
    <property type="match status" value="1"/>
</dbReference>
<keyword evidence="13" id="KW-0460">Magnesium</keyword>
<feature type="domain" description="GAF" evidence="15">
    <location>
        <begin position="22"/>
        <end position="169"/>
    </location>
</feature>
<dbReference type="GO" id="GO:0008965">
    <property type="term" value="F:phosphoenolpyruvate-protein phosphotransferase activity"/>
    <property type="evidence" value="ECO:0007669"/>
    <property type="project" value="UniProtKB-EC"/>
</dbReference>
<dbReference type="NCBIfam" id="TIGR01417">
    <property type="entry name" value="PTS_I_fam"/>
    <property type="match status" value="1"/>
</dbReference>
<dbReference type="GO" id="GO:0016301">
    <property type="term" value="F:kinase activity"/>
    <property type="evidence" value="ECO:0007669"/>
    <property type="project" value="UniProtKB-KW"/>
</dbReference>
<keyword evidence="8" id="KW-0762">Sugar transport</keyword>
<evidence type="ECO:0000256" key="2">
    <source>
        <dbReference type="ARBA" id="ARBA00001946"/>
    </source>
</evidence>
<dbReference type="InterPro" id="IPR036618">
    <property type="entry name" value="PtsI_HPr-bd_sf"/>
</dbReference>
<dbReference type="InterPro" id="IPR015813">
    <property type="entry name" value="Pyrv/PenolPyrv_kinase-like_dom"/>
</dbReference>
<dbReference type="OrthoDB" id="9765468at2"/>
<keyword evidence="12" id="KW-0418">Kinase</keyword>
<dbReference type="Proteomes" id="UP000188273">
    <property type="component" value="Chromosome"/>
</dbReference>
<evidence type="ECO:0000256" key="3">
    <source>
        <dbReference type="ARBA" id="ARBA00004496"/>
    </source>
</evidence>
<organism evidence="16 17">
    <name type="scientific">Sedimentisphaera cyanobacteriorum</name>
    <dbReference type="NCBI Taxonomy" id="1940790"/>
    <lineage>
        <taxon>Bacteria</taxon>
        <taxon>Pseudomonadati</taxon>
        <taxon>Planctomycetota</taxon>
        <taxon>Phycisphaerae</taxon>
        <taxon>Sedimentisphaerales</taxon>
        <taxon>Sedimentisphaeraceae</taxon>
        <taxon>Sedimentisphaera</taxon>
    </lineage>
</organism>
<dbReference type="Pfam" id="PF00391">
    <property type="entry name" value="PEP-utilizers"/>
    <property type="match status" value="1"/>
</dbReference>
<evidence type="ECO:0000256" key="7">
    <source>
        <dbReference type="ARBA" id="ARBA00022490"/>
    </source>
</evidence>
<dbReference type="InterPro" id="IPR000121">
    <property type="entry name" value="PEP_util_C"/>
</dbReference>
<dbReference type="AlphaFoldDB" id="A0A1Q2HNK4"/>
<gene>
    <name evidence="16" type="primary">ptsI_1</name>
    <name evidence="16" type="ORF">L21SP3_00829</name>
</gene>
<dbReference type="Gene3D" id="3.20.20.60">
    <property type="entry name" value="Phosphoenolpyruvate-binding domains"/>
    <property type="match status" value="1"/>
</dbReference>
<dbReference type="InterPro" id="IPR050499">
    <property type="entry name" value="PEP-utilizing_PTS_enzyme"/>
</dbReference>
<name>A0A1Q2HNK4_9BACT</name>
<dbReference type="InterPro" id="IPR003018">
    <property type="entry name" value="GAF"/>
</dbReference>
<evidence type="ECO:0000259" key="15">
    <source>
        <dbReference type="SMART" id="SM00065"/>
    </source>
</evidence>
<evidence type="ECO:0000256" key="11">
    <source>
        <dbReference type="ARBA" id="ARBA00022723"/>
    </source>
</evidence>
<keyword evidence="16" id="KW-0670">Pyruvate</keyword>
<evidence type="ECO:0000313" key="17">
    <source>
        <dbReference type="Proteomes" id="UP000188273"/>
    </source>
</evidence>
<keyword evidence="17" id="KW-1185">Reference proteome</keyword>
<evidence type="ECO:0000256" key="10">
    <source>
        <dbReference type="ARBA" id="ARBA00022683"/>
    </source>
</evidence>
<dbReference type="InterPro" id="IPR008279">
    <property type="entry name" value="PEP-util_enz_mobile_dom"/>
</dbReference>
<keyword evidence="7" id="KW-0963">Cytoplasm</keyword>
<keyword evidence="14" id="KW-0175">Coiled coil</keyword>
<protein>
    <recommendedName>
        <fullName evidence="5">phosphoenolpyruvate--protein phosphotransferase</fullName>
        <ecNumber evidence="5">2.7.3.9</ecNumber>
    </recommendedName>
</protein>
<dbReference type="InterPro" id="IPR036637">
    <property type="entry name" value="Phosphohistidine_dom_sf"/>
</dbReference>
<dbReference type="Gene3D" id="3.50.30.10">
    <property type="entry name" value="Phosphohistidine domain"/>
    <property type="match status" value="1"/>
</dbReference>
<dbReference type="InterPro" id="IPR008731">
    <property type="entry name" value="PTS_EIN"/>
</dbReference>
<dbReference type="STRING" id="1940790.L21SP3_00829"/>
<dbReference type="Pfam" id="PF02896">
    <property type="entry name" value="PEP-utilizers_C"/>
    <property type="match status" value="1"/>
</dbReference>
<dbReference type="GO" id="GO:0009401">
    <property type="term" value="P:phosphoenolpyruvate-dependent sugar phosphotransferase system"/>
    <property type="evidence" value="ECO:0007669"/>
    <property type="project" value="UniProtKB-KW"/>
</dbReference>
<comment type="subcellular location">
    <subcellularLocation>
        <location evidence="3">Cytoplasm</location>
    </subcellularLocation>
</comment>
<dbReference type="PANTHER" id="PTHR46244:SF6">
    <property type="entry name" value="PHOSPHOENOLPYRUVATE-PROTEIN PHOSPHOTRANSFERASE"/>
    <property type="match status" value="1"/>
</dbReference>
<evidence type="ECO:0000256" key="14">
    <source>
        <dbReference type="SAM" id="Coils"/>
    </source>
</evidence>
<dbReference type="Pfam" id="PF13185">
    <property type="entry name" value="GAF_2"/>
    <property type="match status" value="1"/>
</dbReference>
<evidence type="ECO:0000256" key="5">
    <source>
        <dbReference type="ARBA" id="ARBA00012232"/>
    </source>
</evidence>
<dbReference type="SUPFAM" id="SSF52009">
    <property type="entry name" value="Phosphohistidine domain"/>
    <property type="match status" value="1"/>
</dbReference>
<sequence>MHHKKLLCDIGELNHLFRDSVSVQNFLQRIVSLVQKHLQTDVCSIYLYDDAEKVLTLKATVGLKESSINSVKLSLGEGIAGKALKLKELINVSKASEHPDFRSFEGINEELFECFLAVPVLRGIERIGVLTLQRKPDCIFDEADQIACTAVASQIGNMIENARFLMAMDSGSGSNLNSVETSPRLEDSGKQHFIKGKSASKGFARSKSKLIDKKRSFKSLKNKDYPNHLTADAFRQAIEATSQQLETLQKKVEDRLDDAASLIFSSHLLILKDKTFIKKVEKLINEDGKNAPDAVIEVSKSYIDIFSGSENIFIREKANDVEDIALRIIDNMLSDSEYESNLSGRIVIARDLFPSDLLRLSGENAAGVVLVSGGVTSHLSILANSLGMPVVIANRSELTELPDGTDILLDADAGNLYINPEKEILDEFDKSISTRKAVEEGKIDLARGTETLDGKRISLYANINLLSDVKLAAKMNCEGVGLYRTEFPFIVRSSFPTEQEQFVVYKKLVDQMKGRRVTFRTLDVGGDKMLSYYHDAAEKNPAIGLRSIRFSLREKDIFIQQIRAILRAGANADVGIMFPMISSLDEFDMSRSIVNECRQKLEQEGLVHNTNPKVGIMVELPSVVEQIDEFAQEADFFSIGTNDFVQFMLGVDRTNEMVENFYIPHHPSVLRALKRIIDACRRADKPVSICGMMAADPSLTAFLVGIGLTDMSVTPASLPQLKRRIVQLDSEKCRSFAEEVLSKSRASEIEKMLEKGI</sequence>
<keyword evidence="10" id="KW-0598">Phosphotransferase system</keyword>
<dbReference type="InterPro" id="IPR006318">
    <property type="entry name" value="PTS_EI-like"/>
</dbReference>
<evidence type="ECO:0000256" key="6">
    <source>
        <dbReference type="ARBA" id="ARBA00022448"/>
    </source>
</evidence>
<dbReference type="SUPFAM" id="SSF55781">
    <property type="entry name" value="GAF domain-like"/>
    <property type="match status" value="1"/>
</dbReference>
<dbReference type="Gene3D" id="1.10.274.10">
    <property type="entry name" value="PtsI, HPr-binding domain"/>
    <property type="match status" value="1"/>
</dbReference>
<keyword evidence="9 16" id="KW-0808">Transferase</keyword>
<dbReference type="SUPFAM" id="SSF51621">
    <property type="entry name" value="Phosphoenolpyruvate/pyruvate domain"/>
    <property type="match status" value="1"/>
</dbReference>
<comment type="catalytic activity">
    <reaction evidence="1">
        <text>L-histidyl-[protein] + phosphoenolpyruvate = N(pros)-phospho-L-histidyl-[protein] + pyruvate</text>
        <dbReference type="Rhea" id="RHEA:23880"/>
        <dbReference type="Rhea" id="RHEA-COMP:9745"/>
        <dbReference type="Rhea" id="RHEA-COMP:9746"/>
        <dbReference type="ChEBI" id="CHEBI:15361"/>
        <dbReference type="ChEBI" id="CHEBI:29979"/>
        <dbReference type="ChEBI" id="CHEBI:58702"/>
        <dbReference type="ChEBI" id="CHEBI:64837"/>
        <dbReference type="EC" id="2.7.3.9"/>
    </reaction>
</comment>
<dbReference type="KEGG" id="pbu:L21SP3_00829"/>
<dbReference type="Gene3D" id="3.30.450.40">
    <property type="match status" value="1"/>
</dbReference>
<dbReference type="SUPFAM" id="SSF47831">
    <property type="entry name" value="Enzyme I of the PEP:sugar phosphotransferase system HPr-binding (sub)domain"/>
    <property type="match status" value="1"/>
</dbReference>
<dbReference type="RefSeq" id="WP_077539491.1">
    <property type="nucleotide sequence ID" value="NZ_CP019633.1"/>
</dbReference>
<evidence type="ECO:0000256" key="9">
    <source>
        <dbReference type="ARBA" id="ARBA00022679"/>
    </source>
</evidence>
<dbReference type="EC" id="2.7.3.9" evidence="5"/>
<dbReference type="SMART" id="SM00065">
    <property type="entry name" value="GAF"/>
    <property type="match status" value="1"/>
</dbReference>
<evidence type="ECO:0000256" key="13">
    <source>
        <dbReference type="ARBA" id="ARBA00022842"/>
    </source>
</evidence>
<feature type="coiled-coil region" evidence="14">
    <location>
        <begin position="231"/>
        <end position="258"/>
    </location>
</feature>
<keyword evidence="11" id="KW-0479">Metal-binding</keyword>
<accession>A0A1Q2HNK4</accession>
<dbReference type="PRINTS" id="PR01736">
    <property type="entry name" value="PHPHTRNFRASE"/>
</dbReference>
<keyword evidence="6" id="KW-0813">Transport</keyword>
<dbReference type="InterPro" id="IPR040442">
    <property type="entry name" value="Pyrv_kinase-like_dom_sf"/>
</dbReference>
<evidence type="ECO:0000256" key="4">
    <source>
        <dbReference type="ARBA" id="ARBA00007837"/>
    </source>
</evidence>
<dbReference type="PANTHER" id="PTHR46244">
    <property type="entry name" value="PHOSPHOENOLPYRUVATE-PROTEIN PHOSPHOTRANSFERASE"/>
    <property type="match status" value="1"/>
</dbReference>
<comment type="cofactor">
    <cofactor evidence="2">
        <name>Mg(2+)</name>
        <dbReference type="ChEBI" id="CHEBI:18420"/>
    </cofactor>
</comment>
<reference evidence="17" key="1">
    <citation type="submission" date="2017-02" db="EMBL/GenBank/DDBJ databases">
        <title>Comparative genomics and description of representatives of a novel lineage of planctomycetes thriving in anoxic sediments.</title>
        <authorList>
            <person name="Spring S."/>
            <person name="Bunk B."/>
            <person name="Sproer C."/>
            <person name="Klenk H.-P."/>
        </authorList>
    </citation>
    <scope>NUCLEOTIDE SEQUENCE [LARGE SCALE GENOMIC DNA]</scope>
    <source>
        <strain evidence="17">L21-RPul-D3</strain>
    </source>
</reference>
<evidence type="ECO:0000313" key="16">
    <source>
        <dbReference type="EMBL" id="AQQ09032.1"/>
    </source>
</evidence>
<proteinExistence type="inferred from homology"/>
<dbReference type="GO" id="GO:0046872">
    <property type="term" value="F:metal ion binding"/>
    <property type="evidence" value="ECO:0007669"/>
    <property type="project" value="UniProtKB-KW"/>
</dbReference>
<evidence type="ECO:0000256" key="12">
    <source>
        <dbReference type="ARBA" id="ARBA00022777"/>
    </source>
</evidence>
<dbReference type="InterPro" id="IPR029016">
    <property type="entry name" value="GAF-like_dom_sf"/>
</dbReference>
<dbReference type="EMBL" id="CP019633">
    <property type="protein sequence ID" value="AQQ09032.1"/>
    <property type="molecule type" value="Genomic_DNA"/>
</dbReference>
<dbReference type="GO" id="GO:0005737">
    <property type="term" value="C:cytoplasm"/>
    <property type="evidence" value="ECO:0007669"/>
    <property type="project" value="UniProtKB-SubCell"/>
</dbReference>